<evidence type="ECO:0000313" key="1">
    <source>
        <dbReference type="EMBL" id="KXY50902.1"/>
    </source>
</evidence>
<sequence length="141" mass="16525">MNIEVVINEVPLTVVADFEGIKKGLELKKVEVQESEELFMKLHEVDEYATKEESLRDIEKMLKFVNSLEHNEDVLIEHVRDVRKKKNGKFWLNSGTTLSRLECVTEYFTDYTNAWSTPQLRLEVIDADTCELVFRNRTETL</sequence>
<gene>
    <name evidence="1" type="ORF">AT268_30610</name>
</gene>
<evidence type="ECO:0000313" key="2">
    <source>
        <dbReference type="Proteomes" id="UP000075476"/>
    </source>
</evidence>
<reference evidence="1 2" key="1">
    <citation type="submission" date="2015-12" db="EMBL/GenBank/DDBJ databases">
        <title>Bacillus cereus Group isolate.</title>
        <authorList>
            <person name="Kovac J."/>
        </authorList>
    </citation>
    <scope>NUCLEOTIDE SEQUENCE [LARGE SCALE GENOMIC DNA]</scope>
    <source>
        <strain evidence="1 2">FSL K6-0073</strain>
    </source>
</reference>
<comment type="caution">
    <text evidence="1">The sequence shown here is derived from an EMBL/GenBank/DDBJ whole genome shotgun (WGS) entry which is preliminary data.</text>
</comment>
<dbReference type="AlphaFoldDB" id="A0A9X0MJC0"/>
<dbReference type="Proteomes" id="UP000075476">
    <property type="component" value="Unassembled WGS sequence"/>
</dbReference>
<dbReference type="EMBL" id="LOMO01000001">
    <property type="protein sequence ID" value="KXY50902.1"/>
    <property type="molecule type" value="Genomic_DNA"/>
</dbReference>
<accession>A0A9X0MJC0</accession>
<name>A0A9X0MJC0_BACCE</name>
<dbReference type="RefSeq" id="WP_061662230.1">
    <property type="nucleotide sequence ID" value="NZ_LOMO01000001.1"/>
</dbReference>
<organism evidence="1 2">
    <name type="scientific">Bacillus cereus</name>
    <dbReference type="NCBI Taxonomy" id="1396"/>
    <lineage>
        <taxon>Bacteria</taxon>
        <taxon>Bacillati</taxon>
        <taxon>Bacillota</taxon>
        <taxon>Bacilli</taxon>
        <taxon>Bacillales</taxon>
        <taxon>Bacillaceae</taxon>
        <taxon>Bacillus</taxon>
        <taxon>Bacillus cereus group</taxon>
    </lineage>
</organism>
<protein>
    <submittedName>
        <fullName evidence="1">Uncharacterized protein</fullName>
    </submittedName>
</protein>
<proteinExistence type="predicted"/>